<proteinExistence type="predicted"/>
<dbReference type="Proteomes" id="UP000326437">
    <property type="component" value="Unassembled WGS sequence"/>
</dbReference>
<name>A0A5E6YXS8_PSEFL</name>
<protein>
    <submittedName>
        <fullName evidence="1">Uncharacterized protein</fullName>
    </submittedName>
</protein>
<reference evidence="1 2" key="1">
    <citation type="submission" date="2019-09" db="EMBL/GenBank/DDBJ databases">
        <authorList>
            <person name="Chandra G."/>
            <person name="Truman W A."/>
        </authorList>
    </citation>
    <scope>NUCLEOTIDE SEQUENCE [LARGE SCALE GENOMIC DNA]</scope>
    <source>
        <strain evidence="1">PS685</strain>
    </source>
</reference>
<evidence type="ECO:0000313" key="2">
    <source>
        <dbReference type="Proteomes" id="UP000326437"/>
    </source>
</evidence>
<organism evidence="1 2">
    <name type="scientific">Pseudomonas fluorescens</name>
    <dbReference type="NCBI Taxonomy" id="294"/>
    <lineage>
        <taxon>Bacteria</taxon>
        <taxon>Pseudomonadati</taxon>
        <taxon>Pseudomonadota</taxon>
        <taxon>Gammaproteobacteria</taxon>
        <taxon>Pseudomonadales</taxon>
        <taxon>Pseudomonadaceae</taxon>
        <taxon>Pseudomonas</taxon>
    </lineage>
</organism>
<gene>
    <name evidence="1" type="ORF">PS685_02973</name>
</gene>
<evidence type="ECO:0000313" key="1">
    <source>
        <dbReference type="EMBL" id="VVN58932.1"/>
    </source>
</evidence>
<accession>A0A5E6YXS8</accession>
<sequence length="195" mass="21275">MFDCVELELFQLRLTLGLVVQLTTDGALDQVQGSCAQLVSGDHSINGTYFQSVFCAVFLAGGNPFNRVINADQAWQTHGAAKARIDTQLDFRQADLGAVSHDPEVGCQAHFQTAAQRDAIDGSDGRYVEVFKIAEDSVGFQVAGNQLGIRQFEVFNEFGDVGADDKHVFTAGNDDTLDRSICLDRIYCLTQFVQG</sequence>
<dbReference type="EMBL" id="CABVHO010000034">
    <property type="protein sequence ID" value="VVN58932.1"/>
    <property type="molecule type" value="Genomic_DNA"/>
</dbReference>
<dbReference type="AlphaFoldDB" id="A0A5E6YXS8"/>